<dbReference type="GO" id="GO:0005765">
    <property type="term" value="C:lysosomal membrane"/>
    <property type="evidence" value="ECO:0007669"/>
    <property type="project" value="TreeGrafter"/>
</dbReference>
<comment type="similarity">
    <text evidence="2">Belongs to the TMEM192 family.</text>
</comment>
<dbReference type="OMA" id="HGCYIDK"/>
<dbReference type="GO" id="GO:0005770">
    <property type="term" value="C:late endosome"/>
    <property type="evidence" value="ECO:0007669"/>
    <property type="project" value="TreeGrafter"/>
</dbReference>
<keyword evidence="6 7" id="KW-0472">Membrane</keyword>
<sequence>MVSLGDQRRQGGVFFDRENSINYDSDDPLLDSVVLSADYTPPFYKIPITWALALELLIMVGIEVITFVVPLYCPPGDGKDDPPVCGLSSYAITIYTHACTWFVFLLFDRYKRHHHNVNRYRGYLEFYRKTRNIRRAPLLISSGAHAMLTVLVMLLQDYCHSDTACSSLHLTRTNFLQIAVSIEVAVMLPCIIVHIVHTVRFNRQRAPPDVQREDMSSYLHSHSDTGFREEDYLDEVLEKQADMIKYLKQHNANLGKKILQLTRQLNDSGSRPVNPS</sequence>
<evidence type="ECO:0000313" key="8">
    <source>
        <dbReference type="Proteomes" id="UP000085678"/>
    </source>
</evidence>
<evidence type="ECO:0000313" key="10">
    <source>
        <dbReference type="RefSeq" id="XP_013413873.1"/>
    </source>
</evidence>
<evidence type="ECO:0000256" key="6">
    <source>
        <dbReference type="ARBA" id="ARBA00023136"/>
    </source>
</evidence>
<dbReference type="Proteomes" id="UP000085678">
    <property type="component" value="Unplaced"/>
</dbReference>
<feature type="transmembrane region" description="Helical" evidence="7">
    <location>
        <begin position="136"/>
        <end position="155"/>
    </location>
</feature>
<dbReference type="RefSeq" id="XP_013413872.1">
    <property type="nucleotide sequence ID" value="XM_013558418.1"/>
</dbReference>
<comment type="subcellular location">
    <subcellularLocation>
        <location evidence="1">Membrane</location>
        <topology evidence="1">Multi-pass membrane protein</topology>
    </subcellularLocation>
</comment>
<reference evidence="9 10" key="1">
    <citation type="submission" date="2025-04" db="UniProtKB">
        <authorList>
            <consortium name="RefSeq"/>
        </authorList>
    </citation>
    <scope>IDENTIFICATION</scope>
    <source>
        <tissue evidence="9 10">Gonads</tissue>
    </source>
</reference>
<dbReference type="RefSeq" id="XP_013413873.1">
    <property type="nucleotide sequence ID" value="XM_013558419.1"/>
</dbReference>
<dbReference type="KEGG" id="lak:106176164"/>
<dbReference type="AlphaFoldDB" id="A0A1S3JU65"/>
<gene>
    <name evidence="9 10" type="primary">LOC106176164</name>
</gene>
<dbReference type="Pfam" id="PF14802">
    <property type="entry name" value="TMEM192"/>
    <property type="match status" value="1"/>
</dbReference>
<dbReference type="PANTHER" id="PTHR31592">
    <property type="entry name" value="TRANSMEMBRANE PROTEIN 192"/>
    <property type="match status" value="1"/>
</dbReference>
<evidence type="ECO:0000256" key="2">
    <source>
        <dbReference type="ARBA" id="ARBA00006314"/>
    </source>
</evidence>
<feature type="transmembrane region" description="Helical" evidence="7">
    <location>
        <begin position="87"/>
        <end position="107"/>
    </location>
</feature>
<feature type="transmembrane region" description="Helical" evidence="7">
    <location>
        <begin position="50"/>
        <end position="72"/>
    </location>
</feature>
<protein>
    <recommendedName>
        <fullName evidence="3">Transmembrane protein 192</fullName>
    </recommendedName>
</protein>
<keyword evidence="4 7" id="KW-0812">Transmembrane</keyword>
<evidence type="ECO:0000256" key="3">
    <source>
        <dbReference type="ARBA" id="ARBA00014635"/>
    </source>
</evidence>
<feature type="transmembrane region" description="Helical" evidence="7">
    <location>
        <begin position="175"/>
        <end position="196"/>
    </location>
</feature>
<dbReference type="GeneID" id="106176164"/>
<proteinExistence type="inferred from homology"/>
<evidence type="ECO:0000256" key="4">
    <source>
        <dbReference type="ARBA" id="ARBA00022692"/>
    </source>
</evidence>
<name>A0A1S3JU65_LINAN</name>
<dbReference type="PANTHER" id="PTHR31592:SF1">
    <property type="entry name" value="TRANSMEMBRANE PROTEIN 192"/>
    <property type="match status" value="1"/>
</dbReference>
<dbReference type="STRING" id="7574.A0A1S3JU65"/>
<evidence type="ECO:0000313" key="9">
    <source>
        <dbReference type="RefSeq" id="XP_013413872.1"/>
    </source>
</evidence>
<evidence type="ECO:0000256" key="7">
    <source>
        <dbReference type="SAM" id="Phobius"/>
    </source>
</evidence>
<evidence type="ECO:0000256" key="1">
    <source>
        <dbReference type="ARBA" id="ARBA00004141"/>
    </source>
</evidence>
<organism evidence="8 9">
    <name type="scientific">Lingula anatina</name>
    <name type="common">Brachiopod</name>
    <name type="synonym">Lingula unguis</name>
    <dbReference type="NCBI Taxonomy" id="7574"/>
    <lineage>
        <taxon>Eukaryota</taxon>
        <taxon>Metazoa</taxon>
        <taxon>Spiralia</taxon>
        <taxon>Lophotrochozoa</taxon>
        <taxon>Brachiopoda</taxon>
        <taxon>Linguliformea</taxon>
        <taxon>Lingulata</taxon>
        <taxon>Lingulida</taxon>
        <taxon>Linguloidea</taxon>
        <taxon>Lingulidae</taxon>
        <taxon>Lingula</taxon>
    </lineage>
</organism>
<accession>A0A1S3JU65</accession>
<keyword evidence="8" id="KW-1185">Reference proteome</keyword>
<dbReference type="InterPro" id="IPR029399">
    <property type="entry name" value="TMEM192"/>
</dbReference>
<keyword evidence="5 7" id="KW-1133">Transmembrane helix</keyword>
<evidence type="ECO:0000256" key="5">
    <source>
        <dbReference type="ARBA" id="ARBA00022989"/>
    </source>
</evidence>
<dbReference type="OrthoDB" id="6277625at2759"/>